<protein>
    <recommendedName>
        <fullName evidence="11">Uracil-DNA glycosylase-like domain-containing protein</fullName>
    </recommendedName>
</protein>
<dbReference type="GO" id="GO:0097506">
    <property type="term" value="F:deaminated base DNA N-glycosylase activity"/>
    <property type="evidence" value="ECO:0007669"/>
    <property type="project" value="UniProtKB-ARBA"/>
</dbReference>
<dbReference type="AlphaFoldDB" id="A0A0F9FEF9"/>
<dbReference type="GO" id="GO:0006281">
    <property type="term" value="P:DNA repair"/>
    <property type="evidence" value="ECO:0007669"/>
    <property type="project" value="UniProtKB-KW"/>
</dbReference>
<feature type="domain" description="Uracil-DNA glycosylase-like" evidence="9">
    <location>
        <begin position="39"/>
        <end position="167"/>
    </location>
</feature>
<feature type="domain" description="3'-5' exonuclease" evidence="8">
    <location>
        <begin position="205"/>
        <end position="358"/>
    </location>
</feature>
<dbReference type="Gene3D" id="3.30.420.10">
    <property type="entry name" value="Ribonuclease H-like superfamily/Ribonuclease H"/>
    <property type="match status" value="1"/>
</dbReference>
<dbReference type="GO" id="GO:0008408">
    <property type="term" value="F:3'-5' exonuclease activity"/>
    <property type="evidence" value="ECO:0007669"/>
    <property type="project" value="InterPro"/>
</dbReference>
<evidence type="ECO:0000259" key="9">
    <source>
        <dbReference type="Pfam" id="PF03167"/>
    </source>
</evidence>
<dbReference type="Pfam" id="PF03167">
    <property type="entry name" value="UDG"/>
    <property type="match status" value="1"/>
</dbReference>
<evidence type="ECO:0000313" key="10">
    <source>
        <dbReference type="EMBL" id="KKL55685.1"/>
    </source>
</evidence>
<dbReference type="SUPFAM" id="SSF52141">
    <property type="entry name" value="Uracil-DNA glycosylase-like"/>
    <property type="match status" value="1"/>
</dbReference>
<evidence type="ECO:0000256" key="1">
    <source>
        <dbReference type="ARBA" id="ARBA00022485"/>
    </source>
</evidence>
<keyword evidence="2" id="KW-0479">Metal-binding</keyword>
<keyword evidence="1" id="KW-0004">4Fe-4S</keyword>
<organism evidence="10">
    <name type="scientific">marine sediment metagenome</name>
    <dbReference type="NCBI Taxonomy" id="412755"/>
    <lineage>
        <taxon>unclassified sequences</taxon>
        <taxon>metagenomes</taxon>
        <taxon>ecological metagenomes</taxon>
    </lineage>
</organism>
<dbReference type="InterPro" id="IPR036397">
    <property type="entry name" value="RNaseH_sf"/>
</dbReference>
<keyword evidence="6" id="KW-0411">Iron-sulfur</keyword>
<dbReference type="Gene3D" id="3.40.470.10">
    <property type="entry name" value="Uracil-DNA glycosylase-like domain"/>
    <property type="match status" value="1"/>
</dbReference>
<name>A0A0F9FEF9_9ZZZZ</name>
<dbReference type="InterPro" id="IPR005122">
    <property type="entry name" value="Uracil-DNA_glycosylase-like"/>
</dbReference>
<dbReference type="PANTHER" id="PTHR33693">
    <property type="entry name" value="TYPE-5 URACIL-DNA GLYCOSYLASE"/>
    <property type="match status" value="1"/>
</dbReference>
<feature type="non-terminal residue" evidence="10">
    <location>
        <position position="441"/>
    </location>
</feature>
<dbReference type="InterPro" id="IPR036895">
    <property type="entry name" value="Uracil-DNA_glycosylase-like_sf"/>
</dbReference>
<evidence type="ECO:0000256" key="2">
    <source>
        <dbReference type="ARBA" id="ARBA00022723"/>
    </source>
</evidence>
<evidence type="ECO:0000256" key="5">
    <source>
        <dbReference type="ARBA" id="ARBA00023004"/>
    </source>
</evidence>
<keyword evidence="5" id="KW-0408">Iron</keyword>
<evidence type="ECO:0000256" key="6">
    <source>
        <dbReference type="ARBA" id="ARBA00023014"/>
    </source>
</evidence>
<accession>A0A0F9FEF9</accession>
<dbReference type="PANTHER" id="PTHR33693:SF1">
    <property type="entry name" value="TYPE-4 URACIL-DNA GLYCOSYLASE"/>
    <property type="match status" value="1"/>
</dbReference>
<reference evidence="10" key="1">
    <citation type="journal article" date="2015" name="Nature">
        <title>Complex archaea that bridge the gap between prokaryotes and eukaryotes.</title>
        <authorList>
            <person name="Spang A."/>
            <person name="Saw J.H."/>
            <person name="Jorgensen S.L."/>
            <person name="Zaremba-Niedzwiedzka K."/>
            <person name="Martijn J."/>
            <person name="Lind A.E."/>
            <person name="van Eijk R."/>
            <person name="Schleper C."/>
            <person name="Guy L."/>
            <person name="Ettema T.J."/>
        </authorList>
    </citation>
    <scope>NUCLEOTIDE SEQUENCE</scope>
</reference>
<dbReference type="InterPro" id="IPR051536">
    <property type="entry name" value="UDG_Type-4/5"/>
</dbReference>
<dbReference type="GO" id="GO:0046872">
    <property type="term" value="F:metal ion binding"/>
    <property type="evidence" value="ECO:0007669"/>
    <property type="project" value="UniProtKB-KW"/>
</dbReference>
<evidence type="ECO:0000256" key="4">
    <source>
        <dbReference type="ARBA" id="ARBA00022801"/>
    </source>
</evidence>
<comment type="caution">
    <text evidence="10">The sequence shown here is derived from an EMBL/GenBank/DDBJ whole genome shotgun (WGS) entry which is preliminary data.</text>
</comment>
<dbReference type="Pfam" id="PF01612">
    <property type="entry name" value="DNA_pol_A_exo1"/>
    <property type="match status" value="1"/>
</dbReference>
<sequence length="441" mass="50163">MTSLLDALEGSHQKLLRPSGGCHNCPRKRVDFVPPTLVKAPVIWLGEAPGAVEAAKGYGWAGKAGELLRDHAGKAGLKIEAFTNTIHCRPPKNSAPKPKELACCLSQFVLDEIQDYPIVVMCGSVPLQALFPKAKATHYRGNIAYHPDFPGQRFYNIYHPSYMFRRGDLMHRFDRQLERLYRIIAGEPKPDWTVLQGGGKKWMAALEKALAAPLISLDLETTALESWLPHTHIRSIAVTADAKTVLYIYEDEPHWVATLQRIQEYLERPAKGVVGANIAFDLDMLEHELDFTVMCTGIHDVSVMWCEARQYKMPSLKELTSNELDGYRYLIYDPTKETDLELLGWYNGEDVVYSLRLFWKALGILNAKTTDLTSRVLGPANLCLRQMTSNGLYVRQDYLKAKVEEYKDRRKAVINRWHDEDPEFLPTKHETGKGLKRYLFD</sequence>
<evidence type="ECO:0000259" key="8">
    <source>
        <dbReference type="Pfam" id="PF01612"/>
    </source>
</evidence>
<evidence type="ECO:0000256" key="3">
    <source>
        <dbReference type="ARBA" id="ARBA00022763"/>
    </source>
</evidence>
<dbReference type="InterPro" id="IPR012337">
    <property type="entry name" value="RNaseH-like_sf"/>
</dbReference>
<dbReference type="GO" id="GO:0051539">
    <property type="term" value="F:4 iron, 4 sulfur cluster binding"/>
    <property type="evidence" value="ECO:0007669"/>
    <property type="project" value="UniProtKB-KW"/>
</dbReference>
<dbReference type="GO" id="GO:0003676">
    <property type="term" value="F:nucleic acid binding"/>
    <property type="evidence" value="ECO:0007669"/>
    <property type="project" value="InterPro"/>
</dbReference>
<keyword evidence="7" id="KW-0234">DNA repair</keyword>
<evidence type="ECO:0000256" key="7">
    <source>
        <dbReference type="ARBA" id="ARBA00023204"/>
    </source>
</evidence>
<keyword evidence="3" id="KW-0227">DNA damage</keyword>
<dbReference type="EMBL" id="LAZR01030752">
    <property type="protein sequence ID" value="KKL55685.1"/>
    <property type="molecule type" value="Genomic_DNA"/>
</dbReference>
<dbReference type="InterPro" id="IPR002562">
    <property type="entry name" value="3'-5'_exonuclease_dom"/>
</dbReference>
<gene>
    <name evidence="10" type="ORF">LCGC14_2252950</name>
</gene>
<keyword evidence="4" id="KW-0378">Hydrolase</keyword>
<proteinExistence type="predicted"/>
<dbReference type="SUPFAM" id="SSF53098">
    <property type="entry name" value="Ribonuclease H-like"/>
    <property type="match status" value="1"/>
</dbReference>
<evidence type="ECO:0008006" key="11">
    <source>
        <dbReference type="Google" id="ProtNLM"/>
    </source>
</evidence>